<protein>
    <submittedName>
        <fullName evidence="1">Unplaced genomic scaffold SPHSTscaffold_221, whole genome shotgun sequence</fullName>
    </submittedName>
</protein>
<dbReference type="EMBL" id="KN837296">
    <property type="protein sequence ID" value="KIJ28860.1"/>
    <property type="molecule type" value="Genomic_DNA"/>
</dbReference>
<dbReference type="AlphaFoldDB" id="A0A0C9UUL0"/>
<accession>A0A0C9UUL0</accession>
<evidence type="ECO:0000313" key="1">
    <source>
        <dbReference type="EMBL" id="KIJ28860.1"/>
    </source>
</evidence>
<organism evidence="1 2">
    <name type="scientific">Sphaerobolus stellatus (strain SS14)</name>
    <dbReference type="NCBI Taxonomy" id="990650"/>
    <lineage>
        <taxon>Eukaryota</taxon>
        <taxon>Fungi</taxon>
        <taxon>Dikarya</taxon>
        <taxon>Basidiomycota</taxon>
        <taxon>Agaricomycotina</taxon>
        <taxon>Agaricomycetes</taxon>
        <taxon>Phallomycetidae</taxon>
        <taxon>Geastrales</taxon>
        <taxon>Sphaerobolaceae</taxon>
        <taxon>Sphaerobolus</taxon>
    </lineage>
</organism>
<sequence length="156" mass="16828">MSSEMFVKSTSYGLDCKLRKIRMNNIFVDKLFNPVLPELSSTDTENQGLTKDAAAGPFASSLLALPPTQSNPQSLQSNAHITQWALSAGASPFPAGLGGLEGTRLLTRRLGLLVTPGSESRLAIILNVGFGWLGDRHRDPNQTKLIANRDSLCFNS</sequence>
<gene>
    <name evidence="1" type="ORF">M422DRAFT_269832</name>
</gene>
<name>A0A0C9UUL0_SPHS4</name>
<reference evidence="1 2" key="1">
    <citation type="submission" date="2014-06" db="EMBL/GenBank/DDBJ databases">
        <title>Evolutionary Origins and Diversification of the Mycorrhizal Mutualists.</title>
        <authorList>
            <consortium name="DOE Joint Genome Institute"/>
            <consortium name="Mycorrhizal Genomics Consortium"/>
            <person name="Kohler A."/>
            <person name="Kuo A."/>
            <person name="Nagy L.G."/>
            <person name="Floudas D."/>
            <person name="Copeland A."/>
            <person name="Barry K.W."/>
            <person name="Cichocki N."/>
            <person name="Veneault-Fourrey C."/>
            <person name="LaButti K."/>
            <person name="Lindquist E.A."/>
            <person name="Lipzen A."/>
            <person name="Lundell T."/>
            <person name="Morin E."/>
            <person name="Murat C."/>
            <person name="Riley R."/>
            <person name="Ohm R."/>
            <person name="Sun H."/>
            <person name="Tunlid A."/>
            <person name="Henrissat B."/>
            <person name="Grigoriev I.V."/>
            <person name="Hibbett D.S."/>
            <person name="Martin F."/>
        </authorList>
    </citation>
    <scope>NUCLEOTIDE SEQUENCE [LARGE SCALE GENOMIC DNA]</scope>
    <source>
        <strain evidence="1 2">SS14</strain>
    </source>
</reference>
<dbReference type="HOGENOM" id="CLU_1687812_0_0_1"/>
<keyword evidence="2" id="KW-1185">Reference proteome</keyword>
<proteinExistence type="predicted"/>
<dbReference type="Proteomes" id="UP000054279">
    <property type="component" value="Unassembled WGS sequence"/>
</dbReference>
<evidence type="ECO:0000313" key="2">
    <source>
        <dbReference type="Proteomes" id="UP000054279"/>
    </source>
</evidence>